<keyword evidence="4" id="KW-1185">Reference proteome</keyword>
<dbReference type="GO" id="GO:0005737">
    <property type="term" value="C:cytoplasm"/>
    <property type="evidence" value="ECO:0007669"/>
    <property type="project" value="TreeGrafter"/>
</dbReference>
<reference evidence="3" key="1">
    <citation type="journal article" date="2023" name="Plant J.">
        <title>Genome sequences and population genomics provide insights into the demographic history, inbreeding, and mutation load of two 'living fossil' tree species of Dipteronia.</title>
        <authorList>
            <person name="Feng Y."/>
            <person name="Comes H.P."/>
            <person name="Chen J."/>
            <person name="Zhu S."/>
            <person name="Lu R."/>
            <person name="Zhang X."/>
            <person name="Li P."/>
            <person name="Qiu J."/>
            <person name="Olsen K.M."/>
            <person name="Qiu Y."/>
        </authorList>
    </citation>
    <scope>NUCLEOTIDE SEQUENCE</scope>
    <source>
        <tissue evidence="3">Leaf</tissue>
    </source>
</reference>
<dbReference type="EMBL" id="JANJYJ010000003">
    <property type="protein sequence ID" value="KAK3221658.1"/>
    <property type="molecule type" value="Genomic_DNA"/>
</dbReference>
<dbReference type="InterPro" id="IPR025697">
    <property type="entry name" value="CLU_dom"/>
</dbReference>
<feature type="domain" description="Clu" evidence="2">
    <location>
        <begin position="1"/>
        <end position="176"/>
    </location>
</feature>
<dbReference type="PANTHER" id="PTHR12601">
    <property type="entry name" value="EUKARYOTIC TRANSLATION INITIATION FACTOR 3 SUBUNIT EIF-3"/>
    <property type="match status" value="1"/>
</dbReference>
<dbReference type="PROSITE" id="PS51823">
    <property type="entry name" value="CLU"/>
    <property type="match status" value="1"/>
</dbReference>
<dbReference type="Proteomes" id="UP001281410">
    <property type="component" value="Unassembled WGS sequence"/>
</dbReference>
<dbReference type="AlphaFoldDB" id="A0AAE0APM6"/>
<dbReference type="InterPro" id="IPR027523">
    <property type="entry name" value="CLU_prot"/>
</dbReference>
<accession>A0AAE0APM6</accession>
<evidence type="ECO:0000313" key="4">
    <source>
        <dbReference type="Proteomes" id="UP001281410"/>
    </source>
</evidence>
<organism evidence="3 4">
    <name type="scientific">Dipteronia sinensis</name>
    <dbReference type="NCBI Taxonomy" id="43782"/>
    <lineage>
        <taxon>Eukaryota</taxon>
        <taxon>Viridiplantae</taxon>
        <taxon>Streptophyta</taxon>
        <taxon>Embryophyta</taxon>
        <taxon>Tracheophyta</taxon>
        <taxon>Spermatophyta</taxon>
        <taxon>Magnoliopsida</taxon>
        <taxon>eudicotyledons</taxon>
        <taxon>Gunneridae</taxon>
        <taxon>Pentapetalae</taxon>
        <taxon>rosids</taxon>
        <taxon>malvids</taxon>
        <taxon>Sapindales</taxon>
        <taxon>Sapindaceae</taxon>
        <taxon>Hippocastanoideae</taxon>
        <taxon>Acereae</taxon>
        <taxon>Dipteronia</taxon>
    </lineage>
</organism>
<evidence type="ECO:0000313" key="3">
    <source>
        <dbReference type="EMBL" id="KAK3221658.1"/>
    </source>
</evidence>
<evidence type="ECO:0000256" key="1">
    <source>
        <dbReference type="SAM" id="MobiDB-lite"/>
    </source>
</evidence>
<comment type="caution">
    <text evidence="3">The sequence shown here is derived from an EMBL/GenBank/DDBJ whole genome shotgun (WGS) entry which is preliminary data.</text>
</comment>
<evidence type="ECO:0000259" key="2">
    <source>
        <dbReference type="PROSITE" id="PS51823"/>
    </source>
</evidence>
<gene>
    <name evidence="3" type="ORF">Dsin_008683</name>
</gene>
<feature type="compositionally biased region" description="Basic residues" evidence="1">
    <location>
        <begin position="189"/>
        <end position="207"/>
    </location>
</feature>
<sequence length="207" mass="22841">MCWMSVKLDCKNDGSQVFGMSPEDLAQRNLLKGITADESATVHDTSTLGVVIIRHCGYVAVVKVSSEVNWEGNPIPQDIDIEDQPEGGANALNVNSLRMLLHKSSSPQSSSTVQLSQSADFENLLSARLLVRKVIEDSLQKLQGEPSKHTRSIRWVLGACWVQHLQNQASGKNDSKKTEESKPEPAVKGLKKARCTTKGYKKRKKEN</sequence>
<dbReference type="PANTHER" id="PTHR12601:SF39">
    <property type="entry name" value="PROTEIN REDUCED CHLOROPLAST COVERAGE 2"/>
    <property type="match status" value="1"/>
</dbReference>
<feature type="region of interest" description="Disordered" evidence="1">
    <location>
        <begin position="168"/>
        <end position="207"/>
    </location>
</feature>
<feature type="compositionally biased region" description="Basic and acidic residues" evidence="1">
    <location>
        <begin position="173"/>
        <end position="185"/>
    </location>
</feature>
<protein>
    <recommendedName>
        <fullName evidence="2">Clu domain-containing protein</fullName>
    </recommendedName>
</protein>
<name>A0AAE0APM6_9ROSI</name>
<proteinExistence type="predicted"/>